<accession>A0A2W5K8E0</accession>
<evidence type="ECO:0000313" key="2">
    <source>
        <dbReference type="Proteomes" id="UP000249046"/>
    </source>
</evidence>
<organism evidence="1 2">
    <name type="scientific">Rhodanobacter denitrificans</name>
    <dbReference type="NCBI Taxonomy" id="666685"/>
    <lineage>
        <taxon>Bacteria</taxon>
        <taxon>Pseudomonadati</taxon>
        <taxon>Pseudomonadota</taxon>
        <taxon>Gammaproteobacteria</taxon>
        <taxon>Lysobacterales</taxon>
        <taxon>Rhodanobacteraceae</taxon>
        <taxon>Rhodanobacter</taxon>
    </lineage>
</organism>
<comment type="caution">
    <text evidence="1">The sequence shown here is derived from an EMBL/GenBank/DDBJ whole genome shotgun (WGS) entry which is preliminary data.</text>
</comment>
<name>A0A2W5K8E0_9GAMM</name>
<dbReference type="EMBL" id="QFPO01000010">
    <property type="protein sequence ID" value="PZQ13171.1"/>
    <property type="molecule type" value="Genomic_DNA"/>
</dbReference>
<protein>
    <recommendedName>
        <fullName evidence="3">Nucleotidyl transferase AbiEii/AbiGii toxin family protein</fullName>
    </recommendedName>
</protein>
<evidence type="ECO:0000313" key="1">
    <source>
        <dbReference type="EMBL" id="PZQ13171.1"/>
    </source>
</evidence>
<sequence>MSREREAYMPPELVLQVLEHAKADVVLIGGQALAFWMGYYGIESPSGIASAVSRDVDFFTPDAANTAPLERFAGALGGRVELSAPHTLSALIGSATAPAEEEGRVYNVDLVHRVIGIDRDSIEANAVSVQLTEDGATIRIMHPLDVLQSRNANLHTLAEKRDAIGQWQFRLSIDVARAYLIEQLDSIDADEVSTAQERHRAVFDMIAVVSEYAREDAARKNAERYGIFLADAIPAWRIEAEVFWKKQWPHLRGRMSAEYAARCEALAGRSGAD</sequence>
<reference evidence="1 2" key="1">
    <citation type="submission" date="2017-08" db="EMBL/GenBank/DDBJ databases">
        <title>Infants hospitalized years apart are colonized by the same room-sourced microbial strains.</title>
        <authorList>
            <person name="Brooks B."/>
            <person name="Olm M.R."/>
            <person name="Firek B.A."/>
            <person name="Baker R."/>
            <person name="Thomas B.C."/>
            <person name="Morowitz M.J."/>
            <person name="Banfield J.F."/>
        </authorList>
    </citation>
    <scope>NUCLEOTIDE SEQUENCE [LARGE SCALE GENOMIC DNA]</scope>
    <source>
        <strain evidence="1">S2_005_003_R2_42</strain>
    </source>
</reference>
<gene>
    <name evidence="1" type="ORF">DI564_11720</name>
</gene>
<evidence type="ECO:0008006" key="3">
    <source>
        <dbReference type="Google" id="ProtNLM"/>
    </source>
</evidence>
<dbReference type="AlphaFoldDB" id="A0A2W5K8E0"/>
<proteinExistence type="predicted"/>
<dbReference type="Proteomes" id="UP000249046">
    <property type="component" value="Unassembled WGS sequence"/>
</dbReference>